<feature type="compositionally biased region" description="Basic and acidic residues" evidence="8">
    <location>
        <begin position="171"/>
        <end position="181"/>
    </location>
</feature>
<organism evidence="10 11">
    <name type="scientific">Ophiocordyceps polyrhachis-furcata BCC 54312</name>
    <dbReference type="NCBI Taxonomy" id="1330021"/>
    <lineage>
        <taxon>Eukaryota</taxon>
        <taxon>Fungi</taxon>
        <taxon>Dikarya</taxon>
        <taxon>Ascomycota</taxon>
        <taxon>Pezizomycotina</taxon>
        <taxon>Sordariomycetes</taxon>
        <taxon>Hypocreomycetidae</taxon>
        <taxon>Hypocreales</taxon>
        <taxon>Ophiocordycipitaceae</taxon>
        <taxon>Ophiocordyceps</taxon>
    </lineage>
</organism>
<dbReference type="InterPro" id="IPR021715">
    <property type="entry name" value="Slu7_dom"/>
</dbReference>
<dbReference type="PANTHER" id="PTHR12942">
    <property type="entry name" value="STEP II SPLICING FACTOR SLU7"/>
    <property type="match status" value="1"/>
</dbReference>
<feature type="compositionally biased region" description="Basic and acidic residues" evidence="8">
    <location>
        <begin position="50"/>
        <end position="66"/>
    </location>
</feature>
<dbReference type="AlphaFoldDB" id="A0A367LHH9"/>
<name>A0A367LHH9_9HYPO</name>
<comment type="function">
    <text evidence="7">Involved in pre-mRNA splicing.</text>
</comment>
<evidence type="ECO:0000256" key="6">
    <source>
        <dbReference type="ARBA" id="ARBA00023242"/>
    </source>
</evidence>
<evidence type="ECO:0000313" key="10">
    <source>
        <dbReference type="EMBL" id="RCI13894.1"/>
    </source>
</evidence>
<feature type="region of interest" description="Disordered" evidence="8">
    <location>
        <begin position="413"/>
        <end position="458"/>
    </location>
</feature>
<evidence type="ECO:0000259" key="9">
    <source>
        <dbReference type="Pfam" id="PF11708"/>
    </source>
</evidence>
<dbReference type="Pfam" id="PF11708">
    <property type="entry name" value="Slu7"/>
    <property type="match status" value="1"/>
</dbReference>
<evidence type="ECO:0000256" key="5">
    <source>
        <dbReference type="ARBA" id="ARBA00023187"/>
    </source>
</evidence>
<feature type="compositionally biased region" description="Basic and acidic residues" evidence="8">
    <location>
        <begin position="413"/>
        <end position="441"/>
    </location>
</feature>
<evidence type="ECO:0000256" key="4">
    <source>
        <dbReference type="ARBA" id="ARBA00022728"/>
    </source>
</evidence>
<keyword evidence="3 7" id="KW-0507">mRNA processing</keyword>
<dbReference type="GO" id="GO:0030628">
    <property type="term" value="F:pre-mRNA 3'-splice site binding"/>
    <property type="evidence" value="ECO:0007669"/>
    <property type="project" value="UniProtKB-UniRule"/>
</dbReference>
<gene>
    <name evidence="10" type="ORF">L249_8207</name>
</gene>
<keyword evidence="11" id="KW-1185">Reference proteome</keyword>
<comment type="similarity">
    <text evidence="2 7">Belongs to the SLU7 family.</text>
</comment>
<feature type="domain" description="Pre-mRNA-splicing factor SLU7" evidence="9">
    <location>
        <begin position="120"/>
        <end position="362"/>
    </location>
</feature>
<evidence type="ECO:0000256" key="3">
    <source>
        <dbReference type="ARBA" id="ARBA00022664"/>
    </source>
</evidence>
<evidence type="ECO:0000256" key="2">
    <source>
        <dbReference type="ARBA" id="ARBA00007203"/>
    </source>
</evidence>
<keyword evidence="6 7" id="KW-0539">Nucleus</keyword>
<dbReference type="PANTHER" id="PTHR12942:SF2">
    <property type="entry name" value="PRE-MRNA-SPLICING FACTOR SLU7"/>
    <property type="match status" value="1"/>
</dbReference>
<feature type="compositionally biased region" description="Basic and acidic residues" evidence="8">
    <location>
        <begin position="278"/>
        <end position="298"/>
    </location>
</feature>
<feature type="region of interest" description="Disordered" evidence="8">
    <location>
        <begin position="258"/>
        <end position="316"/>
    </location>
</feature>
<feature type="region of interest" description="Disordered" evidence="8">
    <location>
        <begin position="50"/>
        <end position="73"/>
    </location>
</feature>
<dbReference type="InterPro" id="IPR039974">
    <property type="entry name" value="Splicing_factor_SLU7"/>
</dbReference>
<evidence type="ECO:0000256" key="8">
    <source>
        <dbReference type="SAM" id="MobiDB-lite"/>
    </source>
</evidence>
<dbReference type="Proteomes" id="UP000253664">
    <property type="component" value="Unassembled WGS sequence"/>
</dbReference>
<evidence type="ECO:0000256" key="7">
    <source>
        <dbReference type="RuleBase" id="RU367071"/>
    </source>
</evidence>
<reference evidence="10 11" key="1">
    <citation type="journal article" date="2015" name="BMC Genomics">
        <title>Insights from the genome of Ophiocordyceps polyrhachis-furcata to pathogenicity and host specificity in insect fungi.</title>
        <authorList>
            <person name="Wichadakul D."/>
            <person name="Kobmoo N."/>
            <person name="Ingsriswang S."/>
            <person name="Tangphatsornruang S."/>
            <person name="Chantasingh D."/>
            <person name="Luangsa-ard J.J."/>
            <person name="Eurwilaichitr L."/>
        </authorList>
    </citation>
    <scope>NUCLEOTIDE SEQUENCE [LARGE SCALE GENOMIC DNA]</scope>
    <source>
        <strain evidence="10 11">BCC 54312</strain>
    </source>
</reference>
<dbReference type="GO" id="GO:0000398">
    <property type="term" value="P:mRNA splicing, via spliceosome"/>
    <property type="evidence" value="ECO:0007669"/>
    <property type="project" value="UniProtKB-UniRule"/>
</dbReference>
<protein>
    <recommendedName>
        <fullName evidence="7">Pre-mRNA-splicing factor SLU7</fullName>
    </recommendedName>
</protein>
<keyword evidence="5 7" id="KW-0508">mRNA splicing</keyword>
<dbReference type="EMBL" id="LKCN02000005">
    <property type="protein sequence ID" value="RCI13894.1"/>
    <property type="molecule type" value="Genomic_DNA"/>
</dbReference>
<feature type="compositionally biased region" description="Acidic residues" evidence="8">
    <location>
        <begin position="161"/>
        <end position="170"/>
    </location>
</feature>
<dbReference type="OrthoDB" id="249612at2759"/>
<dbReference type="GO" id="GO:0005681">
    <property type="term" value="C:spliceosomal complex"/>
    <property type="evidence" value="ECO:0007669"/>
    <property type="project" value="UniProtKB-UniRule"/>
</dbReference>
<comment type="caution">
    <text evidence="10">The sequence shown here is derived from an EMBL/GenBank/DDBJ whole genome shotgun (WGS) entry which is preliminary data.</text>
</comment>
<comment type="subunit">
    <text evidence="7">Associated with the spliceosome.</text>
</comment>
<evidence type="ECO:0000256" key="1">
    <source>
        <dbReference type="ARBA" id="ARBA00004123"/>
    </source>
</evidence>
<dbReference type="STRING" id="1330021.A0A367LHH9"/>
<keyword evidence="4 7" id="KW-0747">Spliceosome</keyword>
<accession>A0A367LHH9</accession>
<evidence type="ECO:0000313" key="11">
    <source>
        <dbReference type="Proteomes" id="UP000253664"/>
    </source>
</evidence>
<feature type="region of interest" description="Disordered" evidence="8">
    <location>
        <begin position="157"/>
        <end position="189"/>
    </location>
</feature>
<comment type="subcellular location">
    <subcellularLocation>
        <location evidence="1 7">Nucleus</location>
    </subcellularLocation>
</comment>
<proteinExistence type="inferred from homology"/>
<feature type="region of interest" description="Disordered" evidence="8">
    <location>
        <begin position="1"/>
        <end position="24"/>
    </location>
</feature>
<feature type="compositionally biased region" description="Pro residues" evidence="8">
    <location>
        <begin position="1"/>
        <end position="11"/>
    </location>
</feature>
<feature type="compositionally biased region" description="Polar residues" evidence="8">
    <location>
        <begin position="260"/>
        <end position="271"/>
    </location>
</feature>
<sequence>MAPPPPPPPSRKPQSGAATKEENIYIPSFISKRPFYAVDGDDDADYLKHQRREEKKEQSQWYDRGKRAGPAATKYRKGACENCGAMTHKAKDCLSRPRAKGARWTGKDIQADEKIQDVRLGWDAKRDRWNGYDTREYRNVVDEFNQMEDLRKEAKRAMNVEDAEDAEDDGDKYAEENDMSKHQSTATRQLRIREDTAKYLLNLDLESAKYDPKTRALVNAGATGGKSADLFAEEGFLKSTGEAADFERAQRYAWEAQETAGDTTQHLQANPTAGAFSRKKELEEEEKRRAERDEELRARYGGGAEGDNEKEKRKPAALRITESEAFVEYDESGLIKGAPRKAAKSKYAEDVLVNNHTSVWGSWWSSFKWGYACCHSLIKNSYCTGEQGKEAWEAAERQRTGADLVHLGTHDADAAEEKEQEQGEEQKTERAKSRAHHREDMMLNGVTEEEMDEYRRKRTVADDPMAKFLGKDELLS</sequence>